<reference evidence="1" key="1">
    <citation type="journal article" date="2020" name="Stud. Mycol.">
        <title>101 Dothideomycetes genomes: a test case for predicting lifestyles and emergence of pathogens.</title>
        <authorList>
            <person name="Haridas S."/>
            <person name="Albert R."/>
            <person name="Binder M."/>
            <person name="Bloem J."/>
            <person name="Labutti K."/>
            <person name="Salamov A."/>
            <person name="Andreopoulos B."/>
            <person name="Baker S."/>
            <person name="Barry K."/>
            <person name="Bills G."/>
            <person name="Bluhm B."/>
            <person name="Cannon C."/>
            <person name="Castanera R."/>
            <person name="Culley D."/>
            <person name="Daum C."/>
            <person name="Ezra D."/>
            <person name="Gonzalez J."/>
            <person name="Henrissat B."/>
            <person name="Kuo A."/>
            <person name="Liang C."/>
            <person name="Lipzen A."/>
            <person name="Lutzoni F."/>
            <person name="Magnuson J."/>
            <person name="Mondo S."/>
            <person name="Nolan M."/>
            <person name="Ohm R."/>
            <person name="Pangilinan J."/>
            <person name="Park H.-J."/>
            <person name="Ramirez L."/>
            <person name="Alfaro M."/>
            <person name="Sun H."/>
            <person name="Tritt A."/>
            <person name="Yoshinaga Y."/>
            <person name="Zwiers L.-H."/>
            <person name="Turgeon B."/>
            <person name="Goodwin S."/>
            <person name="Spatafora J."/>
            <person name="Crous P."/>
            <person name="Grigoriev I."/>
        </authorList>
    </citation>
    <scope>NUCLEOTIDE SEQUENCE</scope>
    <source>
        <strain evidence="1">CBS 121167</strain>
    </source>
</reference>
<name>A0A6A6AZG0_9PEZI</name>
<evidence type="ECO:0000313" key="1">
    <source>
        <dbReference type="EMBL" id="KAF2135861.1"/>
    </source>
</evidence>
<dbReference type="SUPFAM" id="SSF52047">
    <property type="entry name" value="RNI-like"/>
    <property type="match status" value="1"/>
</dbReference>
<dbReference type="GeneID" id="54302053"/>
<dbReference type="InterPro" id="IPR032675">
    <property type="entry name" value="LRR_dom_sf"/>
</dbReference>
<dbReference type="Gene3D" id="3.80.10.10">
    <property type="entry name" value="Ribonuclease Inhibitor"/>
    <property type="match status" value="1"/>
</dbReference>
<evidence type="ECO:0000313" key="2">
    <source>
        <dbReference type="Proteomes" id="UP000799438"/>
    </source>
</evidence>
<organism evidence="1 2">
    <name type="scientific">Aplosporella prunicola CBS 121167</name>
    <dbReference type="NCBI Taxonomy" id="1176127"/>
    <lineage>
        <taxon>Eukaryota</taxon>
        <taxon>Fungi</taxon>
        <taxon>Dikarya</taxon>
        <taxon>Ascomycota</taxon>
        <taxon>Pezizomycotina</taxon>
        <taxon>Dothideomycetes</taxon>
        <taxon>Dothideomycetes incertae sedis</taxon>
        <taxon>Botryosphaeriales</taxon>
        <taxon>Aplosporellaceae</taxon>
        <taxon>Aplosporella</taxon>
    </lineage>
</organism>
<accession>A0A6A6AZG0</accession>
<dbReference type="RefSeq" id="XP_033391579.1">
    <property type="nucleotide sequence ID" value="XM_033544557.1"/>
</dbReference>
<dbReference type="Proteomes" id="UP000799438">
    <property type="component" value="Unassembled WGS sequence"/>
</dbReference>
<proteinExistence type="predicted"/>
<protein>
    <submittedName>
        <fullName evidence="1">Uncharacterized protein</fullName>
    </submittedName>
</protein>
<keyword evidence="2" id="KW-1185">Reference proteome</keyword>
<sequence>MKVTPLHLTIFDLHRVVIPILYGDVLVPQQPPRTTIWEPLLVGGLMKATNHGPEHIRDLRFDYPRDNPGNLPDYVSKLVKRIPSDTLRSVKFLGSSETPEVPSDFLVHLMRNQRKLVEIDIRWPPEFNGHWDELASGFPIHALTTLTIGVKDGITEKSVITTAAFLSTAVNVSNVSIYGGQGASNGLERVLAVVQKYVTQLSKLQLRSFKIAEFARGLGLAIKTLVMLFDFSKLKSLTITRCDDSDSLFKKVSMQQPHHKYLAEVSIKRSHGNMDELSKILPHCTALESLELYDVMHMRRELDLAQVLPFFITGIHGKIFNIRKLFLHSIYWSMSAAYYTRGPDLIKRLLEGCPKLEELMLDFPPWIHGDRSSWNVQQSQFMSIIAHAPRLRLLINTTQDASRLNENQSILTQIDPKPPSWVSNLEQGYLAHPRTHQDAWMHNMVSEMFRTFAFTNPKLEVYGIMDPSRTRWFVRRPVLKATGKVETVVEEIWPKRMKFEKPEYDWSFGSNVI</sequence>
<dbReference type="AlphaFoldDB" id="A0A6A6AZG0"/>
<dbReference type="EMBL" id="ML995547">
    <property type="protein sequence ID" value="KAF2135861.1"/>
    <property type="molecule type" value="Genomic_DNA"/>
</dbReference>
<gene>
    <name evidence="1" type="ORF">K452DRAFT_322806</name>
</gene>